<dbReference type="EMBL" id="CM055745">
    <property type="protein sequence ID" value="KAJ7998207.1"/>
    <property type="molecule type" value="Genomic_DNA"/>
</dbReference>
<comment type="caution">
    <text evidence="1">The sequence shown here is derived from an EMBL/GenBank/DDBJ whole genome shotgun (WGS) entry which is preliminary data.</text>
</comment>
<reference evidence="1" key="1">
    <citation type="submission" date="2021-05" db="EMBL/GenBank/DDBJ databases">
        <authorList>
            <person name="Pan Q."/>
            <person name="Jouanno E."/>
            <person name="Zahm M."/>
            <person name="Klopp C."/>
            <person name="Cabau C."/>
            <person name="Louis A."/>
            <person name="Berthelot C."/>
            <person name="Parey E."/>
            <person name="Roest Crollius H."/>
            <person name="Montfort J."/>
            <person name="Robinson-Rechavi M."/>
            <person name="Bouchez O."/>
            <person name="Lampietro C."/>
            <person name="Lopez Roques C."/>
            <person name="Donnadieu C."/>
            <person name="Postlethwait J."/>
            <person name="Bobe J."/>
            <person name="Dillon D."/>
            <person name="Chandos A."/>
            <person name="von Hippel F."/>
            <person name="Guiguen Y."/>
        </authorList>
    </citation>
    <scope>NUCLEOTIDE SEQUENCE</scope>
    <source>
        <strain evidence="1">YG-Jan2019</strain>
    </source>
</reference>
<evidence type="ECO:0000313" key="2">
    <source>
        <dbReference type="Proteomes" id="UP001157502"/>
    </source>
</evidence>
<organism evidence="1 2">
    <name type="scientific">Dallia pectoralis</name>
    <name type="common">Alaska blackfish</name>
    <dbReference type="NCBI Taxonomy" id="75939"/>
    <lineage>
        <taxon>Eukaryota</taxon>
        <taxon>Metazoa</taxon>
        <taxon>Chordata</taxon>
        <taxon>Craniata</taxon>
        <taxon>Vertebrata</taxon>
        <taxon>Euteleostomi</taxon>
        <taxon>Actinopterygii</taxon>
        <taxon>Neopterygii</taxon>
        <taxon>Teleostei</taxon>
        <taxon>Protacanthopterygii</taxon>
        <taxon>Esociformes</taxon>
        <taxon>Umbridae</taxon>
        <taxon>Dallia</taxon>
    </lineage>
</organism>
<name>A0ACC2G3U0_DALPE</name>
<protein>
    <submittedName>
        <fullName evidence="1">Uncharacterized protein</fullName>
    </submittedName>
</protein>
<dbReference type="Proteomes" id="UP001157502">
    <property type="component" value="Chromosome 18"/>
</dbReference>
<gene>
    <name evidence="1" type="ORF">DPEC_G00220200</name>
</gene>
<sequence length="136" mass="15388">MITIEMKNIQDQITSLTESTTAVKHELQKQEVPFLQSYKNTQTSLKAQNKLPEPQLVSGALIGEAKHLGNLQFRVWEKPQGVIKYTPVILAHNTASCWLSFSDDLTSVKHSDKWQQLSDNPEISLMKNPQGPVFQK</sequence>
<keyword evidence="2" id="KW-1185">Reference proteome</keyword>
<accession>A0ACC2G3U0</accession>
<evidence type="ECO:0000313" key="1">
    <source>
        <dbReference type="EMBL" id="KAJ7998207.1"/>
    </source>
</evidence>
<proteinExistence type="predicted"/>